<sequence length="90" mass="10054">MGSKPTIPESVKQMSTKKDAEFSVHIVYCMIYPNGKVTGEQTPNVSGYFEIEVTKDGKKQVIHSKKNGDGIFNEKSCQPILDKLKNYVEA</sequence>
<reference evidence="1" key="1">
    <citation type="submission" date="2021-01" db="EMBL/GenBank/DDBJ databases">
        <authorList>
            <consortium name="Genoscope - CEA"/>
            <person name="William W."/>
        </authorList>
    </citation>
    <scope>NUCLEOTIDE SEQUENCE</scope>
</reference>
<comment type="caution">
    <text evidence="1">The sequence shown here is derived from an EMBL/GenBank/DDBJ whole genome shotgun (WGS) entry which is preliminary data.</text>
</comment>
<dbReference type="AlphaFoldDB" id="A0A8S1VJW7"/>
<evidence type="ECO:0000313" key="1">
    <source>
        <dbReference type="EMBL" id="CAD8176019.1"/>
    </source>
</evidence>
<gene>
    <name evidence="1" type="ORF">PPENT_87.1.T0640128</name>
</gene>
<evidence type="ECO:0000313" key="2">
    <source>
        <dbReference type="Proteomes" id="UP000689195"/>
    </source>
</evidence>
<keyword evidence="2" id="KW-1185">Reference proteome</keyword>
<proteinExistence type="predicted"/>
<name>A0A8S1VJW7_9CILI</name>
<dbReference type="OrthoDB" id="444492at2759"/>
<dbReference type="Proteomes" id="UP000689195">
    <property type="component" value="Unassembled WGS sequence"/>
</dbReference>
<dbReference type="EMBL" id="CAJJDO010000064">
    <property type="protein sequence ID" value="CAD8176019.1"/>
    <property type="molecule type" value="Genomic_DNA"/>
</dbReference>
<organism evidence="1 2">
    <name type="scientific">Paramecium pentaurelia</name>
    <dbReference type="NCBI Taxonomy" id="43138"/>
    <lineage>
        <taxon>Eukaryota</taxon>
        <taxon>Sar</taxon>
        <taxon>Alveolata</taxon>
        <taxon>Ciliophora</taxon>
        <taxon>Intramacronucleata</taxon>
        <taxon>Oligohymenophorea</taxon>
        <taxon>Peniculida</taxon>
        <taxon>Parameciidae</taxon>
        <taxon>Paramecium</taxon>
    </lineage>
</organism>
<accession>A0A8S1VJW7</accession>
<protein>
    <recommendedName>
        <fullName evidence="3">Selenoprotein W</fullName>
    </recommendedName>
</protein>
<evidence type="ECO:0008006" key="3">
    <source>
        <dbReference type="Google" id="ProtNLM"/>
    </source>
</evidence>